<gene>
    <name evidence="1" type="ORF">SPARVUS_LOCUS2872071</name>
</gene>
<dbReference type="Proteomes" id="UP001162483">
    <property type="component" value="Unassembled WGS sequence"/>
</dbReference>
<sequence length="34" mass="3802">MSCQSVPECVCVFICAFLSLGKWVLHYHTDARSA</sequence>
<evidence type="ECO:0000313" key="1">
    <source>
        <dbReference type="EMBL" id="CAI9546719.1"/>
    </source>
</evidence>
<keyword evidence="2" id="KW-1185">Reference proteome</keyword>
<proteinExistence type="predicted"/>
<dbReference type="EMBL" id="CATNWA010003954">
    <property type="protein sequence ID" value="CAI9546719.1"/>
    <property type="molecule type" value="Genomic_DNA"/>
</dbReference>
<reference evidence="1" key="1">
    <citation type="submission" date="2023-05" db="EMBL/GenBank/DDBJ databases">
        <authorList>
            <person name="Stuckert A."/>
        </authorList>
    </citation>
    <scope>NUCLEOTIDE SEQUENCE</scope>
</reference>
<comment type="caution">
    <text evidence="1">The sequence shown here is derived from an EMBL/GenBank/DDBJ whole genome shotgun (WGS) entry which is preliminary data.</text>
</comment>
<evidence type="ECO:0000313" key="2">
    <source>
        <dbReference type="Proteomes" id="UP001162483"/>
    </source>
</evidence>
<organism evidence="1 2">
    <name type="scientific">Staurois parvus</name>
    <dbReference type="NCBI Taxonomy" id="386267"/>
    <lineage>
        <taxon>Eukaryota</taxon>
        <taxon>Metazoa</taxon>
        <taxon>Chordata</taxon>
        <taxon>Craniata</taxon>
        <taxon>Vertebrata</taxon>
        <taxon>Euteleostomi</taxon>
        <taxon>Amphibia</taxon>
        <taxon>Batrachia</taxon>
        <taxon>Anura</taxon>
        <taxon>Neobatrachia</taxon>
        <taxon>Ranoidea</taxon>
        <taxon>Ranidae</taxon>
        <taxon>Staurois</taxon>
    </lineage>
</organism>
<name>A0ABN9BGF3_9NEOB</name>
<accession>A0ABN9BGF3</accession>
<protein>
    <submittedName>
        <fullName evidence="1">Uncharacterized protein</fullName>
    </submittedName>
</protein>